<keyword evidence="1" id="KW-0472">Membrane</keyword>
<comment type="caution">
    <text evidence="2">The sequence shown here is derived from an EMBL/GenBank/DDBJ whole genome shotgun (WGS) entry which is preliminary data.</text>
</comment>
<accession>A0ABN2KHV4</accession>
<dbReference type="RefSeq" id="WP_232496997.1">
    <property type="nucleotide sequence ID" value="NZ_BAAANH010000002.1"/>
</dbReference>
<dbReference type="InterPro" id="IPR049713">
    <property type="entry name" value="Pr6Pr-like"/>
</dbReference>
<gene>
    <name evidence="2" type="ORF">GCM10009747_13860</name>
</gene>
<dbReference type="EMBL" id="BAAANH010000002">
    <property type="protein sequence ID" value="GAA1756532.1"/>
    <property type="molecule type" value="Genomic_DNA"/>
</dbReference>
<keyword evidence="3" id="KW-1185">Reference proteome</keyword>
<keyword evidence="1" id="KW-0812">Transmembrane</keyword>
<dbReference type="Proteomes" id="UP001500506">
    <property type="component" value="Unassembled WGS sequence"/>
</dbReference>
<proteinExistence type="predicted"/>
<organism evidence="2 3">
    <name type="scientific">Agromyces humatus</name>
    <dbReference type="NCBI Taxonomy" id="279573"/>
    <lineage>
        <taxon>Bacteria</taxon>
        <taxon>Bacillati</taxon>
        <taxon>Actinomycetota</taxon>
        <taxon>Actinomycetes</taxon>
        <taxon>Micrococcales</taxon>
        <taxon>Microbacteriaceae</taxon>
        <taxon>Agromyces</taxon>
    </lineage>
</organism>
<feature type="transmembrane region" description="Helical" evidence="1">
    <location>
        <begin position="65"/>
        <end position="89"/>
    </location>
</feature>
<evidence type="ECO:0000313" key="3">
    <source>
        <dbReference type="Proteomes" id="UP001500506"/>
    </source>
</evidence>
<evidence type="ECO:0000256" key="1">
    <source>
        <dbReference type="SAM" id="Phobius"/>
    </source>
</evidence>
<reference evidence="2 3" key="1">
    <citation type="journal article" date="2019" name="Int. J. Syst. Evol. Microbiol.">
        <title>The Global Catalogue of Microorganisms (GCM) 10K type strain sequencing project: providing services to taxonomists for standard genome sequencing and annotation.</title>
        <authorList>
            <consortium name="The Broad Institute Genomics Platform"/>
            <consortium name="The Broad Institute Genome Sequencing Center for Infectious Disease"/>
            <person name="Wu L."/>
            <person name="Ma J."/>
        </authorList>
    </citation>
    <scope>NUCLEOTIDE SEQUENCE [LARGE SCALE GENOMIC DNA]</scope>
    <source>
        <strain evidence="2 3">JCM 14319</strain>
    </source>
</reference>
<sequence>MTTETAIAAPATATPARRRFAIVWGVLRIAMAGAIIAATVETYRGSAVFWAEQGFTDLVTLNVNFFAYFTIESNLAAAVVLVIGAAFAFGGRPSDPMWFTVLRGSVVTYMAITGVVYNLLLRGLAVTGGGDSSPWTNEVMHMIAPIFLVLDWLLTPGRLELAWRWVWVIISFPILWVTFSLVRGPLVFDQVKQVSTWYPYPFLNPARQDNGFLGVTFWVLVIAAAFTVVAILVVRASRFGARRNEIRELAATQGDTRADASVRIDRE</sequence>
<protein>
    <recommendedName>
        <fullName evidence="4">Pr6Pr family membrane protein</fullName>
    </recommendedName>
</protein>
<name>A0ABN2KHV4_9MICO</name>
<feature type="transmembrane region" description="Helical" evidence="1">
    <location>
        <begin position="20"/>
        <end position="40"/>
    </location>
</feature>
<feature type="transmembrane region" description="Helical" evidence="1">
    <location>
        <begin position="162"/>
        <end position="182"/>
    </location>
</feature>
<feature type="transmembrane region" description="Helical" evidence="1">
    <location>
        <begin position="211"/>
        <end position="234"/>
    </location>
</feature>
<feature type="transmembrane region" description="Helical" evidence="1">
    <location>
        <begin position="101"/>
        <end position="119"/>
    </location>
</feature>
<keyword evidence="1" id="KW-1133">Transmembrane helix</keyword>
<evidence type="ECO:0008006" key="4">
    <source>
        <dbReference type="Google" id="ProtNLM"/>
    </source>
</evidence>
<feature type="transmembrane region" description="Helical" evidence="1">
    <location>
        <begin position="139"/>
        <end position="155"/>
    </location>
</feature>
<dbReference type="NCBIfam" id="NF038065">
    <property type="entry name" value="Pr6Pr"/>
    <property type="match status" value="1"/>
</dbReference>
<evidence type="ECO:0000313" key="2">
    <source>
        <dbReference type="EMBL" id="GAA1756532.1"/>
    </source>
</evidence>